<proteinExistence type="predicted"/>
<dbReference type="EMBL" id="MU070090">
    <property type="protein sequence ID" value="KAF5830003.1"/>
    <property type="molecule type" value="Genomic_DNA"/>
</dbReference>
<sequence length="152" mass="17487">MRVMCSSQACLALMPSTLRFTHQSRSHERSTWYEPYPVNQPLPASALRRQCLHGNFAWNPLAAQPLNTFFRLHACLITDSHVIGYIRPLPSFNVHVLLRRSNKHAENAFAKPSRCEFNQMASCMQPKRLRMHFFFCNLVALRMQSDGIANAI</sequence>
<organism evidence="1 2">
    <name type="scientific">Dunaliella salina</name>
    <name type="common">Green alga</name>
    <name type="synonym">Protococcus salinus</name>
    <dbReference type="NCBI Taxonomy" id="3046"/>
    <lineage>
        <taxon>Eukaryota</taxon>
        <taxon>Viridiplantae</taxon>
        <taxon>Chlorophyta</taxon>
        <taxon>core chlorophytes</taxon>
        <taxon>Chlorophyceae</taxon>
        <taxon>CS clade</taxon>
        <taxon>Chlamydomonadales</taxon>
        <taxon>Dunaliellaceae</taxon>
        <taxon>Dunaliella</taxon>
    </lineage>
</organism>
<evidence type="ECO:0008006" key="3">
    <source>
        <dbReference type="Google" id="ProtNLM"/>
    </source>
</evidence>
<name>A0ABQ7G5X9_DUNSA</name>
<dbReference type="Proteomes" id="UP000815325">
    <property type="component" value="Unassembled WGS sequence"/>
</dbReference>
<evidence type="ECO:0000313" key="2">
    <source>
        <dbReference type="Proteomes" id="UP000815325"/>
    </source>
</evidence>
<gene>
    <name evidence="1" type="ORF">DUNSADRAFT_15177</name>
</gene>
<keyword evidence="2" id="KW-1185">Reference proteome</keyword>
<comment type="caution">
    <text evidence="1">The sequence shown here is derived from an EMBL/GenBank/DDBJ whole genome shotgun (WGS) entry which is preliminary data.</text>
</comment>
<accession>A0ABQ7G5X9</accession>
<protein>
    <recommendedName>
        <fullName evidence="3">Secreted protein</fullName>
    </recommendedName>
</protein>
<evidence type="ECO:0000313" key="1">
    <source>
        <dbReference type="EMBL" id="KAF5830003.1"/>
    </source>
</evidence>
<reference evidence="1" key="1">
    <citation type="submission" date="2017-08" db="EMBL/GenBank/DDBJ databases">
        <authorList>
            <person name="Polle J.E."/>
            <person name="Barry K."/>
            <person name="Cushman J."/>
            <person name="Schmutz J."/>
            <person name="Tran D."/>
            <person name="Hathwaick L.T."/>
            <person name="Yim W.C."/>
            <person name="Jenkins J."/>
            <person name="Mckie-Krisberg Z.M."/>
            <person name="Prochnik S."/>
            <person name="Lindquist E."/>
            <person name="Dockter R.B."/>
            <person name="Adam C."/>
            <person name="Molina H."/>
            <person name="Bunkerborg J."/>
            <person name="Jin E."/>
            <person name="Buchheim M."/>
            <person name="Magnuson J."/>
        </authorList>
    </citation>
    <scope>NUCLEOTIDE SEQUENCE</scope>
    <source>
        <strain evidence="1">CCAP 19/18</strain>
    </source>
</reference>